<feature type="transmembrane region" description="Helical" evidence="1">
    <location>
        <begin position="6"/>
        <end position="30"/>
    </location>
</feature>
<dbReference type="Proteomes" id="UP000449846">
    <property type="component" value="Unassembled WGS sequence"/>
</dbReference>
<name>A0A844HJV7_9RHOB</name>
<dbReference type="Pfam" id="PF05437">
    <property type="entry name" value="AzlD"/>
    <property type="match status" value="1"/>
</dbReference>
<evidence type="ECO:0000256" key="1">
    <source>
        <dbReference type="SAM" id="Phobius"/>
    </source>
</evidence>
<feature type="transmembrane region" description="Helical" evidence="1">
    <location>
        <begin position="42"/>
        <end position="64"/>
    </location>
</feature>
<evidence type="ECO:0000313" key="2">
    <source>
        <dbReference type="EMBL" id="MTH58495.1"/>
    </source>
</evidence>
<dbReference type="EMBL" id="WMIG01000001">
    <property type="protein sequence ID" value="MTH58495.1"/>
    <property type="molecule type" value="Genomic_DNA"/>
</dbReference>
<gene>
    <name evidence="2" type="ORF">GL300_04645</name>
</gene>
<dbReference type="OrthoDB" id="6119856at2"/>
<keyword evidence="1" id="KW-0812">Transmembrane</keyword>
<protein>
    <submittedName>
        <fullName evidence="2">AzlD domain-containing protein</fullName>
    </submittedName>
</protein>
<keyword evidence="1" id="KW-1133">Transmembrane helix</keyword>
<dbReference type="AlphaFoldDB" id="A0A844HJV7"/>
<comment type="caution">
    <text evidence="2">The sequence shown here is derived from an EMBL/GenBank/DDBJ whole genome shotgun (WGS) entry which is preliminary data.</text>
</comment>
<dbReference type="InterPro" id="IPR008407">
    <property type="entry name" value="Brnchd-chn_aa_trnsp_AzlD"/>
</dbReference>
<accession>A0A844HJV7</accession>
<evidence type="ECO:0000313" key="3">
    <source>
        <dbReference type="Proteomes" id="UP000449846"/>
    </source>
</evidence>
<keyword evidence="3" id="KW-1185">Reference proteome</keyword>
<sequence>MSGFDLKIWFVILVLGIGTYLIRWSFLGAIGNRAIPEWAARALRYTPVAVLPAIAAPLVVWPAATEGQTDPVRLTAAAVTLGVGLLTRNTLLAIVAGLITLFGMLYLSA</sequence>
<organism evidence="2 3">
    <name type="scientific">Paracoccus litorisediminis</name>
    <dbReference type="NCBI Taxonomy" id="2006130"/>
    <lineage>
        <taxon>Bacteria</taxon>
        <taxon>Pseudomonadati</taxon>
        <taxon>Pseudomonadota</taxon>
        <taxon>Alphaproteobacteria</taxon>
        <taxon>Rhodobacterales</taxon>
        <taxon>Paracoccaceae</taxon>
        <taxon>Paracoccus</taxon>
    </lineage>
</organism>
<keyword evidence="1" id="KW-0472">Membrane</keyword>
<feature type="transmembrane region" description="Helical" evidence="1">
    <location>
        <begin position="90"/>
        <end position="107"/>
    </location>
</feature>
<dbReference type="RefSeq" id="WP_155038370.1">
    <property type="nucleotide sequence ID" value="NZ_JBHGCD010000001.1"/>
</dbReference>
<reference evidence="2 3" key="1">
    <citation type="submission" date="2019-11" db="EMBL/GenBank/DDBJ databases">
        <authorList>
            <person name="Dong K."/>
        </authorList>
    </citation>
    <scope>NUCLEOTIDE SEQUENCE [LARGE SCALE GENOMIC DNA]</scope>
    <source>
        <strain evidence="2 3">NBRC 112902</strain>
    </source>
</reference>
<proteinExistence type="predicted"/>